<dbReference type="Proteomes" id="UP000029981">
    <property type="component" value="Chromosome 6"/>
</dbReference>
<dbReference type="eggNOG" id="ENOG502QQSG">
    <property type="taxonomic scope" value="Eukaryota"/>
</dbReference>
<evidence type="ECO:0000256" key="1">
    <source>
        <dbReference type="ARBA" id="ARBA00004123"/>
    </source>
</evidence>
<reference evidence="7 8" key="3">
    <citation type="journal article" date="2010" name="BMC Genomics">
        <title>Transcriptome sequencing and comparative analysis of cucumber flowers with different sex types.</title>
        <authorList>
            <person name="Guo S."/>
            <person name="Zheng Y."/>
            <person name="Joung J.G."/>
            <person name="Liu S."/>
            <person name="Zhang Z."/>
            <person name="Crasta O.R."/>
            <person name="Sobral B.W."/>
            <person name="Xu Y."/>
            <person name="Huang S."/>
            <person name="Fei Z."/>
        </authorList>
    </citation>
    <scope>NUCLEOTIDE SEQUENCE [LARGE SCALE GENOMIC DNA]</scope>
    <source>
        <strain evidence="8">cv. 9930</strain>
    </source>
</reference>
<reference evidence="7 8" key="1">
    <citation type="journal article" date="2009" name="Nat. Genet.">
        <title>The genome of the cucumber, Cucumis sativus L.</title>
        <authorList>
            <person name="Huang S."/>
            <person name="Li R."/>
            <person name="Zhang Z."/>
            <person name="Li L."/>
            <person name="Gu X."/>
            <person name="Fan W."/>
            <person name="Lucas W.J."/>
            <person name="Wang X."/>
            <person name="Xie B."/>
            <person name="Ni P."/>
            <person name="Ren Y."/>
            <person name="Zhu H."/>
            <person name="Li J."/>
            <person name="Lin K."/>
            <person name="Jin W."/>
            <person name="Fei Z."/>
            <person name="Li G."/>
            <person name="Staub J."/>
            <person name="Kilian A."/>
            <person name="van der Vossen E.A."/>
            <person name="Wu Y."/>
            <person name="Guo J."/>
            <person name="He J."/>
            <person name="Jia Z."/>
            <person name="Ren Y."/>
            <person name="Tian G."/>
            <person name="Lu Y."/>
            <person name="Ruan J."/>
            <person name="Qian W."/>
            <person name="Wang M."/>
            <person name="Huang Q."/>
            <person name="Li B."/>
            <person name="Xuan Z."/>
            <person name="Cao J."/>
            <person name="Asan"/>
            <person name="Wu Z."/>
            <person name="Zhang J."/>
            <person name="Cai Q."/>
            <person name="Bai Y."/>
            <person name="Zhao B."/>
            <person name="Han Y."/>
            <person name="Li Y."/>
            <person name="Li X."/>
            <person name="Wang S."/>
            <person name="Shi Q."/>
            <person name="Liu S."/>
            <person name="Cho W.K."/>
            <person name="Kim J.Y."/>
            <person name="Xu Y."/>
            <person name="Heller-Uszynska K."/>
            <person name="Miao H."/>
            <person name="Cheng Z."/>
            <person name="Zhang S."/>
            <person name="Wu J."/>
            <person name="Yang Y."/>
            <person name="Kang H."/>
            <person name="Li M."/>
            <person name="Liang H."/>
            <person name="Ren X."/>
            <person name="Shi Z."/>
            <person name="Wen M."/>
            <person name="Jian M."/>
            <person name="Yang H."/>
            <person name="Zhang G."/>
            <person name="Yang Z."/>
            <person name="Chen R."/>
            <person name="Liu S."/>
            <person name="Li J."/>
            <person name="Ma L."/>
            <person name="Liu H."/>
            <person name="Zhou Y."/>
            <person name="Zhao J."/>
            <person name="Fang X."/>
            <person name="Li G."/>
            <person name="Fang L."/>
            <person name="Li Y."/>
            <person name="Liu D."/>
            <person name="Zheng H."/>
            <person name="Zhang Y."/>
            <person name="Qin N."/>
            <person name="Li Z."/>
            <person name="Yang G."/>
            <person name="Yang S."/>
            <person name="Bolund L."/>
            <person name="Kristiansen K."/>
            <person name="Zheng H."/>
            <person name="Li S."/>
            <person name="Zhang X."/>
            <person name="Yang H."/>
            <person name="Wang J."/>
            <person name="Sun R."/>
            <person name="Zhang B."/>
            <person name="Jiang S."/>
            <person name="Wang J."/>
            <person name="Du Y."/>
            <person name="Li S."/>
        </authorList>
    </citation>
    <scope>NUCLEOTIDE SEQUENCE [LARGE SCALE GENOMIC DNA]</scope>
    <source>
        <strain evidence="8">cv. 9930</strain>
    </source>
</reference>
<feature type="region of interest" description="Disordered" evidence="5">
    <location>
        <begin position="21"/>
        <end position="45"/>
    </location>
</feature>
<dbReference type="AlphaFoldDB" id="A0A0A0K8L8"/>
<feature type="compositionally biased region" description="Acidic residues" evidence="5">
    <location>
        <begin position="36"/>
        <end position="45"/>
    </location>
</feature>
<dbReference type="GO" id="GO:0005634">
    <property type="term" value="C:nucleus"/>
    <property type="evidence" value="ECO:0007669"/>
    <property type="project" value="UniProtKB-SubCell"/>
</dbReference>
<dbReference type="GO" id="GO:0009873">
    <property type="term" value="P:ethylene-activated signaling pathway"/>
    <property type="evidence" value="ECO:0007669"/>
    <property type="project" value="UniProtKB-KW"/>
</dbReference>
<comment type="similarity">
    <text evidence="2">Belongs to the EIN3 family.</text>
</comment>
<dbReference type="InterPro" id="IPR047091">
    <property type="entry name" value="EIN3-like_DNA-bd"/>
</dbReference>
<sequence length="431" mass="49369">MNTMGIFEDIGFCRNLEYFSAPPGEQETAQEHEAEAVLEEDYSDEELDVDELERRMWRDRMLLRRLKEQSKEKEGADSSKQRQSQEQARRKKMSRAQDGILKYMLKMMEVCKAQGFVYGIIPEKGKPVSGASDNLRACDTSDYDVEGVEDEPNVEGEENKPHDLNFFNMGAPGSRERLMMPPVGPQIKEEFMENNSDFNQKRKQMTEESNTIMNPRIYTCEYSQCPYNSARLGFLDRNSRNNHQLNCPFRSDSSHIFSMPSFQTNEDKSSSPIPPSFNHPKAPARLMNPTPPFRVSGLGLPEDGQKMISDLLSFYDSNLQQDKPLNSGNLDMPDDHNQQQQLPKFQLQVDDNLYSQAAMVGNTMPIQQHADFSSNKHPFDEYKAAFDTPFGMYPNDNISDFRFGSPFNLASIDYAAADTQLPKQDTPLWYL</sequence>
<feature type="domain" description="Ethylene insensitive 3-like DNA-binding" evidence="6">
    <location>
        <begin position="50"/>
        <end position="137"/>
    </location>
</feature>
<feature type="compositionally biased region" description="Basic and acidic residues" evidence="5">
    <location>
        <begin position="66"/>
        <end position="80"/>
    </location>
</feature>
<evidence type="ECO:0000313" key="8">
    <source>
        <dbReference type="Proteomes" id="UP000029981"/>
    </source>
</evidence>
<keyword evidence="8" id="KW-1185">Reference proteome</keyword>
<dbReference type="OMA" id="HNQLEVN"/>
<reference evidence="7 8" key="4">
    <citation type="journal article" date="2011" name="BMC Genomics">
        <title>RNA-Seq improves annotation of protein-coding genes in the cucumber genome.</title>
        <authorList>
            <person name="Li Z."/>
            <person name="Zhang Z."/>
            <person name="Yan P."/>
            <person name="Huang S."/>
            <person name="Fei Z."/>
            <person name="Lin K."/>
        </authorList>
    </citation>
    <scope>NUCLEOTIDE SEQUENCE [LARGE SCALE GENOMIC DNA]</scope>
    <source>
        <strain evidence="8">cv. 9930</strain>
    </source>
</reference>
<gene>
    <name evidence="7" type="ORF">Csa_6G051520</name>
</gene>
<evidence type="ECO:0000259" key="6">
    <source>
        <dbReference type="Pfam" id="PF04873"/>
    </source>
</evidence>
<dbReference type="GO" id="GO:0003700">
    <property type="term" value="F:DNA-binding transcription factor activity"/>
    <property type="evidence" value="ECO:0000318"/>
    <property type="project" value="GO_Central"/>
</dbReference>
<dbReference type="EMBL" id="CM002927">
    <property type="protein sequence ID" value="KGN46075.1"/>
    <property type="molecule type" value="Genomic_DNA"/>
</dbReference>
<proteinExistence type="inferred from homology"/>
<dbReference type="PANTHER" id="PTHR33305">
    <property type="entry name" value="ETHYLENE INSENSITIVE 3-LIKE 2 PROTEIN"/>
    <property type="match status" value="1"/>
</dbReference>
<reference evidence="7 8" key="2">
    <citation type="journal article" date="2009" name="PLoS ONE">
        <title>An integrated genetic and cytogenetic map of the cucumber genome.</title>
        <authorList>
            <person name="Ren Y."/>
            <person name="Zhang Z."/>
            <person name="Liu J."/>
            <person name="Staub J.E."/>
            <person name="Han Y."/>
            <person name="Cheng Z."/>
            <person name="Li X."/>
            <person name="Lu J."/>
            <person name="Miao H."/>
            <person name="Kang H."/>
            <person name="Xie B."/>
            <person name="Gu X."/>
            <person name="Wang X."/>
            <person name="Du Y."/>
            <person name="Jin W."/>
            <person name="Huang S."/>
        </authorList>
    </citation>
    <scope>NUCLEOTIDE SEQUENCE [LARGE SCALE GENOMIC DNA]</scope>
    <source>
        <strain evidence="8">cv. 9930</strain>
    </source>
</reference>
<accession>A0A0A0K8L8</accession>
<protein>
    <recommendedName>
        <fullName evidence="6">Ethylene insensitive 3-like DNA-binding domain-containing protein</fullName>
    </recommendedName>
</protein>
<keyword evidence="3" id="KW-0936">Ethylene signaling pathway</keyword>
<name>A0A0A0K8L8_CUCSA</name>
<feature type="region of interest" description="Disordered" evidence="5">
    <location>
        <begin position="66"/>
        <end position="94"/>
    </location>
</feature>
<comment type="subcellular location">
    <subcellularLocation>
        <location evidence="1">Nucleus</location>
    </subcellularLocation>
</comment>
<organism evidence="7 8">
    <name type="scientific">Cucumis sativus</name>
    <name type="common">Cucumber</name>
    <dbReference type="NCBI Taxonomy" id="3659"/>
    <lineage>
        <taxon>Eukaryota</taxon>
        <taxon>Viridiplantae</taxon>
        <taxon>Streptophyta</taxon>
        <taxon>Embryophyta</taxon>
        <taxon>Tracheophyta</taxon>
        <taxon>Spermatophyta</taxon>
        <taxon>Magnoliopsida</taxon>
        <taxon>eudicotyledons</taxon>
        <taxon>Gunneridae</taxon>
        <taxon>Pentapetalae</taxon>
        <taxon>rosids</taxon>
        <taxon>fabids</taxon>
        <taxon>Cucurbitales</taxon>
        <taxon>Cucurbitaceae</taxon>
        <taxon>Benincaseae</taxon>
        <taxon>Cucumis</taxon>
    </lineage>
</organism>
<dbReference type="GO" id="GO:0003677">
    <property type="term" value="F:DNA binding"/>
    <property type="evidence" value="ECO:0000318"/>
    <property type="project" value="GO_Central"/>
</dbReference>
<evidence type="ECO:0000256" key="2">
    <source>
        <dbReference type="ARBA" id="ARBA00009416"/>
    </source>
</evidence>
<dbReference type="Gene3D" id="1.10.3180.10">
    <property type="entry name" value="DNA-binding domain of EIN3-like"/>
    <property type="match status" value="1"/>
</dbReference>
<dbReference type="Gramene" id="KGN46075">
    <property type="protein sequence ID" value="KGN46075"/>
    <property type="gene ID" value="Csa_6G051520"/>
</dbReference>
<dbReference type="InterPro" id="IPR023278">
    <property type="entry name" value="Ethylene_insens-like_DNA-bd"/>
</dbReference>
<dbReference type="STRING" id="3659.A0A0A0K8L8"/>
<feature type="region of interest" description="Disordered" evidence="5">
    <location>
        <begin position="260"/>
        <end position="286"/>
    </location>
</feature>
<evidence type="ECO:0000256" key="5">
    <source>
        <dbReference type="SAM" id="MobiDB-lite"/>
    </source>
</evidence>
<dbReference type="InterPro" id="IPR006957">
    <property type="entry name" value="EIN3"/>
</dbReference>
<dbReference type="Pfam" id="PF04873">
    <property type="entry name" value="EIN3_DNA-bd"/>
    <property type="match status" value="1"/>
</dbReference>
<evidence type="ECO:0000256" key="4">
    <source>
        <dbReference type="ARBA" id="ARBA00023242"/>
    </source>
</evidence>
<dbReference type="PANTHER" id="PTHR33305:SF11">
    <property type="entry name" value="PROTEIN ETHYLENE INSENSITIVE 3"/>
    <property type="match status" value="1"/>
</dbReference>
<evidence type="ECO:0000313" key="7">
    <source>
        <dbReference type="EMBL" id="KGN46075.1"/>
    </source>
</evidence>
<keyword evidence="4" id="KW-0539">Nucleus</keyword>
<evidence type="ECO:0000256" key="3">
    <source>
        <dbReference type="ARBA" id="ARBA00022745"/>
    </source>
</evidence>